<dbReference type="PANTHER" id="PTHR31836:SF28">
    <property type="entry name" value="SRCR DOMAIN-CONTAINING PROTEIN-RELATED"/>
    <property type="match status" value="1"/>
</dbReference>
<dbReference type="CDD" id="cd22273">
    <property type="entry name" value="DPBB_SPI-like"/>
    <property type="match status" value="1"/>
</dbReference>
<keyword evidence="5" id="KW-1185">Reference proteome</keyword>
<dbReference type="Pfam" id="PF03330">
    <property type="entry name" value="DPBB_1"/>
    <property type="match status" value="1"/>
</dbReference>
<dbReference type="SUPFAM" id="SSF50685">
    <property type="entry name" value="Barwin-like endoglucanases"/>
    <property type="match status" value="1"/>
</dbReference>
<dbReference type="Gene3D" id="2.40.40.10">
    <property type="entry name" value="RlpA-like domain"/>
    <property type="match status" value="1"/>
</dbReference>
<accession>A0ABW0YZ60</accession>
<feature type="signal peptide" evidence="2">
    <location>
        <begin position="1"/>
        <end position="33"/>
    </location>
</feature>
<name>A0ABW0YZ60_9ACTN</name>
<gene>
    <name evidence="4" type="ORF">ACFP1Z_11485</name>
</gene>
<dbReference type="RefSeq" id="WP_390315972.1">
    <property type="nucleotide sequence ID" value="NZ_JBHSPB010000006.1"/>
</dbReference>
<keyword evidence="1 2" id="KW-0732">Signal</keyword>
<dbReference type="Proteomes" id="UP001596083">
    <property type="component" value="Unassembled WGS sequence"/>
</dbReference>
<evidence type="ECO:0000313" key="5">
    <source>
        <dbReference type="Proteomes" id="UP001596083"/>
    </source>
</evidence>
<evidence type="ECO:0000259" key="3">
    <source>
        <dbReference type="Pfam" id="PF03330"/>
    </source>
</evidence>
<proteinExistence type="predicted"/>
<dbReference type="EMBL" id="JBHSPB010000006">
    <property type="protein sequence ID" value="MFC5720787.1"/>
    <property type="molecule type" value="Genomic_DNA"/>
</dbReference>
<reference evidence="5" key="1">
    <citation type="journal article" date="2019" name="Int. J. Syst. Evol. Microbiol.">
        <title>The Global Catalogue of Microorganisms (GCM) 10K type strain sequencing project: providing services to taxonomists for standard genome sequencing and annotation.</title>
        <authorList>
            <consortium name="The Broad Institute Genomics Platform"/>
            <consortium name="The Broad Institute Genome Sequencing Center for Infectious Disease"/>
            <person name="Wu L."/>
            <person name="Ma J."/>
        </authorList>
    </citation>
    <scope>NUCLEOTIDE SEQUENCE [LARGE SCALE GENOMIC DNA]</scope>
    <source>
        <strain evidence="5">CGMCC 4.7304</strain>
    </source>
</reference>
<feature type="domain" description="RlpA-like protein double-psi beta-barrel" evidence="3">
    <location>
        <begin position="74"/>
        <end position="135"/>
    </location>
</feature>
<dbReference type="InterPro" id="IPR009009">
    <property type="entry name" value="RlpA-like_DPBB"/>
</dbReference>
<evidence type="ECO:0000313" key="4">
    <source>
        <dbReference type="EMBL" id="MFC5720787.1"/>
    </source>
</evidence>
<dbReference type="InterPro" id="IPR036908">
    <property type="entry name" value="RlpA-like_sf"/>
</dbReference>
<dbReference type="InterPro" id="IPR051477">
    <property type="entry name" value="Expansin_CellWall"/>
</dbReference>
<protein>
    <submittedName>
        <fullName evidence="4">Cysteine/serine endopeptidase inhibitor</fullName>
    </submittedName>
</protein>
<dbReference type="NCBIfam" id="NF041659">
    <property type="entry name" value="Papain_Inhib"/>
    <property type="match status" value="1"/>
</dbReference>
<organism evidence="4 5">
    <name type="scientific">Streptomyces gamaensis</name>
    <dbReference type="NCBI Taxonomy" id="1763542"/>
    <lineage>
        <taxon>Bacteria</taxon>
        <taxon>Bacillati</taxon>
        <taxon>Actinomycetota</taxon>
        <taxon>Actinomycetes</taxon>
        <taxon>Kitasatosporales</taxon>
        <taxon>Streptomycetaceae</taxon>
        <taxon>Streptomyces</taxon>
    </lineage>
</organism>
<evidence type="ECO:0000256" key="1">
    <source>
        <dbReference type="ARBA" id="ARBA00022729"/>
    </source>
</evidence>
<dbReference type="InterPro" id="IPR048197">
    <property type="entry name" value="Papain_inhib"/>
</dbReference>
<feature type="chain" id="PRO_5046714101" evidence="2">
    <location>
        <begin position="34"/>
        <end position="143"/>
    </location>
</feature>
<dbReference type="PANTHER" id="PTHR31836">
    <property type="match status" value="1"/>
</dbReference>
<sequence>MRPPRSGRVPWAARAAVTAVTAAMALGTGTATADVPLGRPITGRMTYYNDRGFGACGTYIDPSTQDLVAVSAAWWTSPNPNNDPLCDGVFVEVSHQGRTITVPVRDKCPSCAATHIDLSEAAFQQLAPKDSGVVDGITWKFVR</sequence>
<evidence type="ECO:0000256" key="2">
    <source>
        <dbReference type="SAM" id="SignalP"/>
    </source>
</evidence>
<comment type="caution">
    <text evidence="4">The sequence shown here is derived from an EMBL/GenBank/DDBJ whole genome shotgun (WGS) entry which is preliminary data.</text>
</comment>